<dbReference type="PROSITE" id="PS00211">
    <property type="entry name" value="ABC_TRANSPORTER_1"/>
    <property type="match status" value="1"/>
</dbReference>
<accession>A0A9X4KEF0</accession>
<dbReference type="InterPro" id="IPR017871">
    <property type="entry name" value="ABC_transporter-like_CS"/>
</dbReference>
<evidence type="ECO:0000256" key="4">
    <source>
        <dbReference type="ARBA" id="ARBA00022840"/>
    </source>
</evidence>
<dbReference type="Proteomes" id="UP001153387">
    <property type="component" value="Unassembled WGS sequence"/>
</dbReference>
<evidence type="ECO:0000313" key="6">
    <source>
        <dbReference type="EMBL" id="MDG0790496.1"/>
    </source>
</evidence>
<feature type="domain" description="ABC transporter" evidence="5">
    <location>
        <begin position="7"/>
        <end position="235"/>
    </location>
</feature>
<keyword evidence="3" id="KW-0547">Nucleotide-binding</keyword>
<evidence type="ECO:0000259" key="5">
    <source>
        <dbReference type="PROSITE" id="PS50893"/>
    </source>
</evidence>
<dbReference type="InterPro" id="IPR027417">
    <property type="entry name" value="P-loop_NTPase"/>
</dbReference>
<dbReference type="Pfam" id="PF00005">
    <property type="entry name" value="ABC_tran"/>
    <property type="match status" value="1"/>
</dbReference>
<name>A0A9X4KEF0_9BACL</name>
<dbReference type="InterPro" id="IPR003593">
    <property type="entry name" value="AAA+_ATPase"/>
</dbReference>
<proteinExistence type="inferred from homology"/>
<evidence type="ECO:0000256" key="1">
    <source>
        <dbReference type="ARBA" id="ARBA00005417"/>
    </source>
</evidence>
<dbReference type="Gene3D" id="3.40.50.300">
    <property type="entry name" value="P-loop containing nucleotide triphosphate hydrolases"/>
    <property type="match status" value="1"/>
</dbReference>
<evidence type="ECO:0000256" key="2">
    <source>
        <dbReference type="ARBA" id="ARBA00022448"/>
    </source>
</evidence>
<dbReference type="GO" id="GO:0016887">
    <property type="term" value="F:ATP hydrolysis activity"/>
    <property type="evidence" value="ECO:0007669"/>
    <property type="project" value="InterPro"/>
</dbReference>
<dbReference type="SUPFAM" id="SSF52540">
    <property type="entry name" value="P-loop containing nucleoside triphosphate hydrolases"/>
    <property type="match status" value="1"/>
</dbReference>
<dbReference type="RefSeq" id="WP_277564320.1">
    <property type="nucleotide sequence ID" value="NZ_JAPDHZ010000002.1"/>
</dbReference>
<dbReference type="InterPro" id="IPR003439">
    <property type="entry name" value="ABC_transporter-like_ATP-bd"/>
</dbReference>
<dbReference type="EMBL" id="JAPDHZ010000002">
    <property type="protein sequence ID" value="MDG0790496.1"/>
    <property type="molecule type" value="Genomic_DNA"/>
</dbReference>
<evidence type="ECO:0000256" key="3">
    <source>
        <dbReference type="ARBA" id="ARBA00022741"/>
    </source>
</evidence>
<keyword evidence="4 6" id="KW-0067">ATP-binding</keyword>
<dbReference type="AlphaFoldDB" id="A0A9X4KEF0"/>
<dbReference type="PANTHER" id="PTHR43335:SF4">
    <property type="entry name" value="ABC TRANSPORTER, ATP-BINDING PROTEIN"/>
    <property type="match status" value="1"/>
</dbReference>
<dbReference type="PANTHER" id="PTHR43335">
    <property type="entry name" value="ABC TRANSPORTER, ATP-BINDING PROTEIN"/>
    <property type="match status" value="1"/>
</dbReference>
<sequence>MSEETVLDIEGLTKRYRNNRGVADVSLRIARGDVYGFFGPNGAGKSTVMKIAAGLVRADRGSVRLFGFDVAEDYERAMRRVGVLIEKAEAFEYMSAYKNLELAARLYPELPRTRIDEVLELTGLSASKREKVGHFSLGMKQRLGIASALIGRPELLILDEPTNGLDIEATVDLRTLIVRLASEERITFFLSSHLISEMESICNRIGIIQEGRIIREGSWQSLKQASGQSLESYYMSQIRSERGGETNGAAQAIDRQ</sequence>
<organism evidence="6 7">
    <name type="scientific">Cohnella ginsengisoli</name>
    <dbReference type="NCBI Taxonomy" id="425004"/>
    <lineage>
        <taxon>Bacteria</taxon>
        <taxon>Bacillati</taxon>
        <taxon>Bacillota</taxon>
        <taxon>Bacilli</taxon>
        <taxon>Bacillales</taxon>
        <taxon>Paenibacillaceae</taxon>
        <taxon>Cohnella</taxon>
    </lineage>
</organism>
<reference evidence="6 7" key="1">
    <citation type="submission" date="2022-10" db="EMBL/GenBank/DDBJ databases">
        <title>Comparative genomic analysis of Cohnella hashimotonis sp. nov., isolated from the International Space Station.</title>
        <authorList>
            <person name="Simpson A."/>
            <person name="Venkateswaran K."/>
        </authorList>
    </citation>
    <scope>NUCLEOTIDE SEQUENCE [LARGE SCALE GENOMIC DNA]</scope>
    <source>
        <strain evidence="6 7">DSM 18997</strain>
    </source>
</reference>
<gene>
    <name evidence="6" type="ORF">OMP38_06270</name>
</gene>
<keyword evidence="7" id="KW-1185">Reference proteome</keyword>
<dbReference type="GO" id="GO:0005524">
    <property type="term" value="F:ATP binding"/>
    <property type="evidence" value="ECO:0007669"/>
    <property type="project" value="UniProtKB-KW"/>
</dbReference>
<comment type="caution">
    <text evidence="6">The sequence shown here is derived from an EMBL/GenBank/DDBJ whole genome shotgun (WGS) entry which is preliminary data.</text>
</comment>
<keyword evidence="2" id="KW-0813">Transport</keyword>
<protein>
    <submittedName>
        <fullName evidence="6">ATP-binding cassette domain-containing protein</fullName>
    </submittedName>
</protein>
<dbReference type="PROSITE" id="PS50893">
    <property type="entry name" value="ABC_TRANSPORTER_2"/>
    <property type="match status" value="1"/>
</dbReference>
<comment type="similarity">
    <text evidence="1">Belongs to the ABC transporter superfamily.</text>
</comment>
<dbReference type="SMART" id="SM00382">
    <property type="entry name" value="AAA"/>
    <property type="match status" value="1"/>
</dbReference>
<evidence type="ECO:0000313" key="7">
    <source>
        <dbReference type="Proteomes" id="UP001153387"/>
    </source>
</evidence>